<evidence type="ECO:0000256" key="17">
    <source>
        <dbReference type="ARBA" id="ARBA00023180"/>
    </source>
</evidence>
<evidence type="ECO:0000256" key="9">
    <source>
        <dbReference type="ARBA" id="ARBA00022777"/>
    </source>
</evidence>
<dbReference type="Pfam" id="PF13927">
    <property type="entry name" value="Ig_3"/>
    <property type="match status" value="1"/>
</dbReference>
<name>A0ABD1K7T7_9TELE</name>
<dbReference type="InterPro" id="IPR017441">
    <property type="entry name" value="Protein_kinase_ATP_BS"/>
</dbReference>
<feature type="transmembrane region" description="Helical" evidence="27">
    <location>
        <begin position="405"/>
        <end position="429"/>
    </location>
</feature>
<evidence type="ECO:0000256" key="14">
    <source>
        <dbReference type="ARBA" id="ARBA00023137"/>
    </source>
</evidence>
<dbReference type="Pfam" id="PF07714">
    <property type="entry name" value="PK_Tyr_Ser-Thr"/>
    <property type="match status" value="1"/>
</dbReference>
<comment type="caution">
    <text evidence="30">The sequence shown here is derived from an EMBL/GenBank/DDBJ whole genome shotgun (WGS) entry which is preliminary data.</text>
</comment>
<dbReference type="SUPFAM" id="SSF56112">
    <property type="entry name" value="Protein kinase-like (PK-like)"/>
    <property type="match status" value="1"/>
</dbReference>
<organism evidence="30 31">
    <name type="scientific">Coilia grayii</name>
    <name type="common">Gray's grenadier anchovy</name>
    <dbReference type="NCBI Taxonomy" id="363190"/>
    <lineage>
        <taxon>Eukaryota</taxon>
        <taxon>Metazoa</taxon>
        <taxon>Chordata</taxon>
        <taxon>Craniata</taxon>
        <taxon>Vertebrata</taxon>
        <taxon>Euteleostomi</taxon>
        <taxon>Actinopterygii</taxon>
        <taxon>Neopterygii</taxon>
        <taxon>Teleostei</taxon>
        <taxon>Clupei</taxon>
        <taxon>Clupeiformes</taxon>
        <taxon>Clupeoidei</taxon>
        <taxon>Engraulidae</taxon>
        <taxon>Coilinae</taxon>
        <taxon>Coilia</taxon>
    </lineage>
</organism>
<evidence type="ECO:0000256" key="24">
    <source>
        <dbReference type="PIRSR" id="PIRSR500947-51"/>
    </source>
</evidence>
<sequence>MSNTELVKEGSKHLFDCVLTDPDATDFSLRLANGSAALQDLNYTADPKRGILVRGLLPRHSGDYVCSAVSRGQRKESNVYSLTVSAKIRSPPGVMIAFREAVRVIGEEIQIQCNFTSPSHPVDITWAHSSSQREMKHEEFSTSVGEVRVTSKLTIPSVNLSDTGNITCTASNEAGVSYSSMHLEVIEKPYIKFIPLSLSSLFDDDRVDVQVGEGGSIDLGVRMTAYPEIKSSWWGTPILSNKTNQEETTSPIKNGYKTVRLLRNVQWEDQGIYSIHARSDRVNASFSFNVSVFYRPRVLVRWDNGSLICNATGHPLPILHWYQCAGTRPICDRNSSLLEESFFAQTSVVKRSQSGRGHVESVLRVNHTNNKLTIQCLAVNLAGEDQGTFAFDFTTSKSPVLVSKIFTPTLIAASGVVGILIVLLAVVIYKCKQKPKFEIRWKIIEVNDGNNYTFIDPSQLPYNERWEFPRERLRLGQVLGTGAFGKVVEATAYGLGTGENITRVAVKMLKPTAHSEEREALMSELKILSHLGPHSNIVNLLGACTQGGPMLMITEYCGHGDLLNFLRSRAEMFVTSVWDVTTLYKNVTEDQRLRCDSGISFSGSDYQDMTLGLKPRHPLLDCHPEADSRIFGMEDLLRFSYDVAQGMDFLTSRNCIHRDVAARNVLLTDSCVAKICDFGLARDIMNDSNYVVKGNARLPVKWMSPESIFDCVYTVQSDVWSYGILLWEIFSLGKSPYPDMMVNSRFYKMIQDGYQMSQPDFAPPEMYTIMKMCWSLEPTQRPTFSEIGKRVERLLPDQPHQQYRNLQEALEESEAEAEELCECPAVCEGGYEPASEQSAEEQPLMTNNYQIC</sequence>
<comment type="subcellular location">
    <subcellularLocation>
        <location evidence="1">Cell membrane</location>
        <topology evidence="1">Single-pass type I membrane protein</topology>
    </subcellularLocation>
    <subcellularLocation>
        <location evidence="26">Membrane</location>
        <topology evidence="26">Single-pass type I membrane protein</topology>
    </subcellularLocation>
</comment>
<dbReference type="EMBL" id="JBHFQA010000008">
    <property type="protein sequence ID" value="KAL2095213.1"/>
    <property type="molecule type" value="Genomic_DNA"/>
</dbReference>
<dbReference type="PIRSF" id="PIRSF500947">
    <property type="entry name" value="CSF-1_receptor"/>
    <property type="match status" value="1"/>
</dbReference>
<dbReference type="Proteomes" id="UP001591681">
    <property type="component" value="Unassembled WGS sequence"/>
</dbReference>
<keyword evidence="16 26" id="KW-0675">Receptor</keyword>
<feature type="domain" description="Protein kinase" evidence="28">
    <location>
        <begin position="473"/>
        <end position="795"/>
    </location>
</feature>
<keyword evidence="12 27" id="KW-1133">Transmembrane helix</keyword>
<dbReference type="AlphaFoldDB" id="A0ABD1K7T7"/>
<evidence type="ECO:0000256" key="19">
    <source>
        <dbReference type="ARBA" id="ARBA00051243"/>
    </source>
</evidence>
<keyword evidence="15" id="KW-1015">Disulfide bond</keyword>
<keyword evidence="8 21" id="KW-0547">Nucleotide-binding</keyword>
<dbReference type="FunFam" id="3.30.200.20:FF:000025">
    <property type="entry name" value="Platelet-derived growth factor receptor alpha"/>
    <property type="match status" value="1"/>
</dbReference>
<evidence type="ECO:0000256" key="26">
    <source>
        <dbReference type="RuleBase" id="RU000311"/>
    </source>
</evidence>
<evidence type="ECO:0000256" key="8">
    <source>
        <dbReference type="ARBA" id="ARBA00022741"/>
    </source>
</evidence>
<evidence type="ECO:0000313" key="30">
    <source>
        <dbReference type="EMBL" id="KAL2095213.1"/>
    </source>
</evidence>
<proteinExistence type="inferred from homology"/>
<feature type="binding site" evidence="21">
    <location>
        <position position="663"/>
    </location>
    <ligand>
        <name>ATP</name>
        <dbReference type="ChEBI" id="CHEBI:30616"/>
    </ligand>
</feature>
<evidence type="ECO:0000259" key="29">
    <source>
        <dbReference type="PROSITE" id="PS50835"/>
    </source>
</evidence>
<dbReference type="InterPro" id="IPR000719">
    <property type="entry name" value="Prot_kinase_dom"/>
</dbReference>
<evidence type="ECO:0000259" key="28">
    <source>
        <dbReference type="PROSITE" id="PS50011"/>
    </source>
</evidence>
<dbReference type="PROSITE" id="PS00107">
    <property type="entry name" value="PROTEIN_KINASE_ATP"/>
    <property type="match status" value="1"/>
</dbReference>
<dbReference type="InterPro" id="IPR001245">
    <property type="entry name" value="Ser-Thr/Tyr_kinase_cat_dom"/>
</dbReference>
<dbReference type="InterPro" id="IPR003599">
    <property type="entry name" value="Ig_sub"/>
</dbReference>
<dbReference type="InterPro" id="IPR007110">
    <property type="entry name" value="Ig-like_dom"/>
</dbReference>
<evidence type="ECO:0000256" key="18">
    <source>
        <dbReference type="ARBA" id="ARBA00023319"/>
    </source>
</evidence>
<keyword evidence="31" id="KW-1185">Reference proteome</keyword>
<evidence type="ECO:0000256" key="25">
    <source>
        <dbReference type="PROSITE-ProRule" id="PRU10141"/>
    </source>
</evidence>
<dbReference type="GO" id="GO:0005524">
    <property type="term" value="F:ATP binding"/>
    <property type="evidence" value="ECO:0007669"/>
    <property type="project" value="UniProtKB-UniRule"/>
</dbReference>
<dbReference type="InterPro" id="IPR003598">
    <property type="entry name" value="Ig_sub2"/>
</dbReference>
<dbReference type="InterPro" id="IPR030658">
    <property type="entry name" value="CSF-1_receptor"/>
</dbReference>
<keyword evidence="5" id="KW-0808">Transferase</keyword>
<dbReference type="PROSITE" id="PS50011">
    <property type="entry name" value="PROTEIN_KINASE_DOM"/>
    <property type="match status" value="1"/>
</dbReference>
<comment type="similarity">
    <text evidence="26">Belongs to the protein kinase superfamily. Tyr protein kinase family. CSF-1/PDGF receptor subfamily.</text>
</comment>
<keyword evidence="10 21" id="KW-0067">ATP-binding</keyword>
<keyword evidence="3" id="KW-1003">Cell membrane</keyword>
<feature type="binding site" evidence="21">
    <location>
        <begin position="480"/>
        <end position="487"/>
    </location>
    <ligand>
        <name>ATP</name>
        <dbReference type="ChEBI" id="CHEBI:30616"/>
    </ligand>
</feature>
<keyword evidence="6 26" id="KW-0812">Transmembrane</keyword>
<keyword evidence="7" id="KW-0677">Repeat</keyword>
<feature type="binding site" evidence="22">
    <location>
        <position position="677"/>
    </location>
    <ligand>
        <name>Mg(2+)</name>
        <dbReference type="ChEBI" id="CHEBI:18420"/>
    </ligand>
</feature>
<feature type="active site" description="Proton acceptor" evidence="20">
    <location>
        <position position="659"/>
    </location>
</feature>
<protein>
    <recommendedName>
        <fullName evidence="2">receptor protein-tyrosine kinase</fullName>
        <ecNumber evidence="2">2.7.10.1</ecNumber>
    </recommendedName>
</protein>
<evidence type="ECO:0000256" key="23">
    <source>
        <dbReference type="PIRSR" id="PIRSR000615-4"/>
    </source>
</evidence>
<dbReference type="PANTHER" id="PTHR24416:SF47">
    <property type="entry name" value="MACROPHAGE COLONY-STIMULATING FACTOR 1 RECEPTOR"/>
    <property type="match status" value="1"/>
</dbReference>
<dbReference type="Pfam" id="PF25305">
    <property type="entry name" value="Ig_PDGFR_d4"/>
    <property type="match status" value="1"/>
</dbReference>
<evidence type="ECO:0000256" key="6">
    <source>
        <dbReference type="ARBA" id="ARBA00022692"/>
    </source>
</evidence>
<keyword evidence="9" id="KW-0418">Kinase</keyword>
<evidence type="ECO:0000256" key="15">
    <source>
        <dbReference type="ARBA" id="ARBA00023157"/>
    </source>
</evidence>
<evidence type="ECO:0000256" key="27">
    <source>
        <dbReference type="SAM" id="Phobius"/>
    </source>
</evidence>
<dbReference type="PROSITE" id="PS00240">
    <property type="entry name" value="RECEPTOR_TYR_KIN_III"/>
    <property type="match status" value="1"/>
</dbReference>
<evidence type="ECO:0000313" key="31">
    <source>
        <dbReference type="Proteomes" id="UP001591681"/>
    </source>
</evidence>
<feature type="binding site" evidence="21">
    <location>
        <begin position="555"/>
        <end position="561"/>
    </location>
    <ligand>
        <name>ATP</name>
        <dbReference type="ChEBI" id="CHEBI:30616"/>
    </ligand>
</feature>
<dbReference type="PANTHER" id="PTHR24416">
    <property type="entry name" value="TYROSINE-PROTEIN KINASE RECEPTOR"/>
    <property type="match status" value="1"/>
</dbReference>
<keyword evidence="11" id="KW-0832">Ubl conjugation</keyword>
<dbReference type="SMART" id="SM00409">
    <property type="entry name" value="IG"/>
    <property type="match status" value="3"/>
</dbReference>
<dbReference type="PROSITE" id="PS00109">
    <property type="entry name" value="PROTEIN_KINASE_TYR"/>
    <property type="match status" value="1"/>
</dbReference>
<dbReference type="InterPro" id="IPR008266">
    <property type="entry name" value="Tyr_kinase_AS"/>
</dbReference>
<keyword evidence="17" id="KW-0325">Glycoprotein</keyword>
<dbReference type="InterPro" id="IPR001824">
    <property type="entry name" value="Tyr_kinase_rcpt_3_CS"/>
</dbReference>
<evidence type="ECO:0000256" key="7">
    <source>
        <dbReference type="ARBA" id="ARBA00022737"/>
    </source>
</evidence>
<evidence type="ECO:0000256" key="10">
    <source>
        <dbReference type="ARBA" id="ARBA00022840"/>
    </source>
</evidence>
<evidence type="ECO:0000256" key="13">
    <source>
        <dbReference type="ARBA" id="ARBA00023136"/>
    </source>
</evidence>
<keyword evidence="22" id="KW-0460">Magnesium</keyword>
<dbReference type="SMART" id="SM00219">
    <property type="entry name" value="TyrKc"/>
    <property type="match status" value="1"/>
</dbReference>
<keyword evidence="4" id="KW-0597">Phosphoprotein</keyword>
<keyword evidence="22" id="KW-0479">Metal-binding</keyword>
<keyword evidence="18 26" id="KW-0393">Immunoglobulin domain</keyword>
<evidence type="ECO:0000256" key="5">
    <source>
        <dbReference type="ARBA" id="ARBA00022679"/>
    </source>
</evidence>
<evidence type="ECO:0000256" key="2">
    <source>
        <dbReference type="ARBA" id="ARBA00011902"/>
    </source>
</evidence>
<dbReference type="FunFam" id="1.10.510.10:FF:000140">
    <property type="entry name" value="Platelet-derived growth factor receptor beta"/>
    <property type="match status" value="1"/>
</dbReference>
<dbReference type="SMART" id="SM00408">
    <property type="entry name" value="IGc2"/>
    <property type="match status" value="1"/>
</dbReference>
<dbReference type="GO" id="GO:0001667">
    <property type="term" value="P:ameboidal-type cell migration"/>
    <property type="evidence" value="ECO:0007669"/>
    <property type="project" value="UniProtKB-ARBA"/>
</dbReference>
<dbReference type="PIRSF" id="PIRSF000615">
    <property type="entry name" value="TyrPK_CSF1-R"/>
    <property type="match status" value="1"/>
</dbReference>
<dbReference type="GO" id="GO:0005886">
    <property type="term" value="C:plasma membrane"/>
    <property type="evidence" value="ECO:0007669"/>
    <property type="project" value="UniProtKB-SubCell"/>
</dbReference>
<keyword evidence="14" id="KW-0829">Tyrosine-protein kinase</keyword>
<dbReference type="InterPro" id="IPR050122">
    <property type="entry name" value="RTK"/>
</dbReference>
<dbReference type="SUPFAM" id="SSF48726">
    <property type="entry name" value="Immunoglobulin"/>
    <property type="match status" value="3"/>
</dbReference>
<dbReference type="Gene3D" id="3.30.200.20">
    <property type="entry name" value="Phosphorylase Kinase, domain 1"/>
    <property type="match status" value="1"/>
</dbReference>
<evidence type="ECO:0000256" key="4">
    <source>
        <dbReference type="ARBA" id="ARBA00022553"/>
    </source>
</evidence>
<evidence type="ECO:0000256" key="21">
    <source>
        <dbReference type="PIRSR" id="PIRSR000615-2"/>
    </source>
</evidence>
<dbReference type="PROSITE" id="PS50835">
    <property type="entry name" value="IG_LIKE"/>
    <property type="match status" value="1"/>
</dbReference>
<feature type="binding site" evidence="22">
    <location>
        <position position="664"/>
    </location>
    <ligand>
        <name>Mg(2+)</name>
        <dbReference type="ChEBI" id="CHEBI:18420"/>
    </ligand>
</feature>
<evidence type="ECO:0000256" key="3">
    <source>
        <dbReference type="ARBA" id="ARBA00022475"/>
    </source>
</evidence>
<dbReference type="InterPro" id="IPR036179">
    <property type="entry name" value="Ig-like_dom_sf"/>
</dbReference>
<dbReference type="InterPro" id="IPR013783">
    <property type="entry name" value="Ig-like_fold"/>
</dbReference>
<feature type="site" description="Important for interaction with phosphotyrosine-binding proteins" evidence="23">
    <location>
        <position position="803"/>
    </location>
</feature>
<dbReference type="InterPro" id="IPR020635">
    <property type="entry name" value="Tyr_kinase_cat_dom"/>
</dbReference>
<reference evidence="30 31" key="1">
    <citation type="submission" date="2024-09" db="EMBL/GenBank/DDBJ databases">
        <title>A chromosome-level genome assembly of Gray's grenadier anchovy, Coilia grayii.</title>
        <authorList>
            <person name="Fu Z."/>
        </authorList>
    </citation>
    <scope>NUCLEOTIDE SEQUENCE [LARGE SCALE GENOMIC DNA]</scope>
    <source>
        <strain evidence="30">G4</strain>
        <tissue evidence="30">Muscle</tissue>
    </source>
</reference>
<feature type="binding site" evidence="21 25">
    <location>
        <position position="507"/>
    </location>
    <ligand>
        <name>ATP</name>
        <dbReference type="ChEBI" id="CHEBI:30616"/>
    </ligand>
</feature>
<comment type="catalytic activity">
    <reaction evidence="19">
        <text>L-tyrosyl-[protein] + ATP = O-phospho-L-tyrosyl-[protein] + ADP + H(+)</text>
        <dbReference type="Rhea" id="RHEA:10596"/>
        <dbReference type="Rhea" id="RHEA-COMP:10136"/>
        <dbReference type="Rhea" id="RHEA-COMP:20101"/>
        <dbReference type="ChEBI" id="CHEBI:15378"/>
        <dbReference type="ChEBI" id="CHEBI:30616"/>
        <dbReference type="ChEBI" id="CHEBI:46858"/>
        <dbReference type="ChEBI" id="CHEBI:61978"/>
        <dbReference type="ChEBI" id="CHEBI:456216"/>
        <dbReference type="EC" id="2.7.10.1"/>
    </reaction>
</comment>
<gene>
    <name evidence="30" type="ORF">ACEWY4_009932</name>
</gene>
<evidence type="ECO:0000256" key="16">
    <source>
        <dbReference type="ARBA" id="ARBA00023170"/>
    </source>
</evidence>
<dbReference type="GO" id="GO:0004714">
    <property type="term" value="F:transmembrane receptor protein tyrosine kinase activity"/>
    <property type="evidence" value="ECO:0007669"/>
    <property type="project" value="UniProtKB-EC"/>
</dbReference>
<dbReference type="Gene3D" id="1.10.510.10">
    <property type="entry name" value="Transferase(Phosphotransferase) domain 1"/>
    <property type="match status" value="1"/>
</dbReference>
<feature type="binding site" evidence="22">
    <location>
        <position position="452"/>
    </location>
    <ligand>
        <name>Mg(2+)</name>
        <dbReference type="ChEBI" id="CHEBI:18420"/>
    </ligand>
</feature>
<evidence type="ECO:0000256" key="12">
    <source>
        <dbReference type="ARBA" id="ARBA00022989"/>
    </source>
</evidence>
<feature type="domain" description="Ig-like" evidence="29">
    <location>
        <begin position="92"/>
        <end position="184"/>
    </location>
</feature>
<dbReference type="Gene3D" id="2.60.40.10">
    <property type="entry name" value="Immunoglobulins"/>
    <property type="match status" value="4"/>
</dbReference>
<keyword evidence="13 27" id="KW-0472">Membrane</keyword>
<dbReference type="EC" id="2.7.10.1" evidence="2"/>
<evidence type="ECO:0000256" key="22">
    <source>
        <dbReference type="PIRSR" id="PIRSR000615-3"/>
    </source>
</evidence>
<feature type="binding site" evidence="24">
    <location>
        <begin position="479"/>
        <end position="487"/>
    </location>
    <ligand>
        <name>ATP</name>
        <dbReference type="ChEBI" id="CHEBI:30616"/>
    </ligand>
</feature>
<accession>A0ABD1K7T7</accession>
<evidence type="ECO:0000256" key="11">
    <source>
        <dbReference type="ARBA" id="ARBA00022843"/>
    </source>
</evidence>
<evidence type="ECO:0000256" key="20">
    <source>
        <dbReference type="PIRSR" id="PIRSR000615-1"/>
    </source>
</evidence>
<dbReference type="InterPro" id="IPR011009">
    <property type="entry name" value="Kinase-like_dom_sf"/>
</dbReference>
<evidence type="ECO:0000256" key="1">
    <source>
        <dbReference type="ARBA" id="ARBA00004251"/>
    </source>
</evidence>